<evidence type="ECO:0000313" key="3">
    <source>
        <dbReference type="Proteomes" id="UP000676996"/>
    </source>
</evidence>
<keyword evidence="3" id="KW-1185">Reference proteome</keyword>
<keyword evidence="1" id="KW-0472">Membrane</keyword>
<dbReference type="AlphaFoldDB" id="A0A8T4IC32"/>
<reference evidence="2" key="1">
    <citation type="submission" date="2021-04" db="EMBL/GenBank/DDBJ databases">
        <title>Ouciella asimina sp. nov., isolated from the surface seawater in the hydrothermal field of Okinawa Trough.</title>
        <authorList>
            <person name="Shuang W."/>
        </authorList>
    </citation>
    <scope>NUCLEOTIDE SEQUENCE</scope>
    <source>
        <strain evidence="2">LXI357</strain>
    </source>
</reference>
<organism evidence="2 3">
    <name type="scientific">Stakelama marina</name>
    <dbReference type="NCBI Taxonomy" id="2826939"/>
    <lineage>
        <taxon>Bacteria</taxon>
        <taxon>Pseudomonadati</taxon>
        <taxon>Pseudomonadota</taxon>
        <taxon>Alphaproteobacteria</taxon>
        <taxon>Sphingomonadales</taxon>
        <taxon>Sphingomonadaceae</taxon>
        <taxon>Stakelama</taxon>
    </lineage>
</organism>
<feature type="transmembrane region" description="Helical" evidence="1">
    <location>
        <begin position="20"/>
        <end position="38"/>
    </location>
</feature>
<accession>A0A8T4IC32</accession>
<feature type="transmembrane region" description="Helical" evidence="1">
    <location>
        <begin position="50"/>
        <end position="68"/>
    </location>
</feature>
<comment type="caution">
    <text evidence="2">The sequence shown here is derived from an EMBL/GenBank/DDBJ whole genome shotgun (WGS) entry which is preliminary data.</text>
</comment>
<name>A0A8T4IC32_9SPHN</name>
<dbReference type="Proteomes" id="UP000676996">
    <property type="component" value="Unassembled WGS sequence"/>
</dbReference>
<sequence>MGMIPKQLWDDGRWTRKDAITAISIAVIGGAWVSVFAILFNGHKIDSGDILTFAGAGLGPALAFYLATQYDERRERLRGSRNCSALVSTATWMQDAWRKIETSLASSQGDDRIRLLSHGLATFDAFEAMTNDFGPLVELGKFEAVNCANRLRLVIRLNKQFIVAELDPRQRDDTKRAEFDEGLTRIASEIDKLLSALLNDLTS</sequence>
<evidence type="ECO:0000313" key="2">
    <source>
        <dbReference type="EMBL" id="MBR0552120.1"/>
    </source>
</evidence>
<gene>
    <name evidence="2" type="ORF">J7S20_06370</name>
</gene>
<keyword evidence="1" id="KW-1133">Transmembrane helix</keyword>
<protein>
    <submittedName>
        <fullName evidence="2">Uncharacterized protein</fullName>
    </submittedName>
</protein>
<keyword evidence="1" id="KW-0812">Transmembrane</keyword>
<dbReference type="RefSeq" id="WP_284053420.1">
    <property type="nucleotide sequence ID" value="NZ_JAGRQC010000002.1"/>
</dbReference>
<dbReference type="EMBL" id="JAGRQC010000002">
    <property type="protein sequence ID" value="MBR0552120.1"/>
    <property type="molecule type" value="Genomic_DNA"/>
</dbReference>
<proteinExistence type="predicted"/>
<evidence type="ECO:0000256" key="1">
    <source>
        <dbReference type="SAM" id="Phobius"/>
    </source>
</evidence>